<organism evidence="1">
    <name type="scientific">viral metagenome</name>
    <dbReference type="NCBI Taxonomy" id="1070528"/>
    <lineage>
        <taxon>unclassified sequences</taxon>
        <taxon>metagenomes</taxon>
        <taxon>organismal metagenomes</taxon>
    </lineage>
</organism>
<sequence>MKIELKCKCGDSLMIEDEKGTYINDGGKPDDKGRKFLIEVRADEWREQHRECDKRMKG</sequence>
<proteinExistence type="predicted"/>
<gene>
    <name evidence="1" type="ORF">MM415A03150_0005</name>
</gene>
<dbReference type="EMBL" id="MT141879">
    <property type="protein sequence ID" value="QJA71521.1"/>
    <property type="molecule type" value="Genomic_DNA"/>
</dbReference>
<accession>A0A6M3JQZ0</accession>
<name>A0A6M3JQZ0_9ZZZZ</name>
<dbReference type="AlphaFoldDB" id="A0A6M3JQZ0"/>
<reference evidence="1" key="1">
    <citation type="submission" date="2020-03" db="EMBL/GenBank/DDBJ databases">
        <title>The deep terrestrial virosphere.</title>
        <authorList>
            <person name="Holmfeldt K."/>
            <person name="Nilsson E."/>
            <person name="Simone D."/>
            <person name="Lopez-Fernandez M."/>
            <person name="Wu X."/>
            <person name="de Brujin I."/>
            <person name="Lundin D."/>
            <person name="Andersson A."/>
            <person name="Bertilsson S."/>
            <person name="Dopson M."/>
        </authorList>
    </citation>
    <scope>NUCLEOTIDE SEQUENCE</scope>
    <source>
        <strain evidence="1">MM415A03150</strain>
    </source>
</reference>
<protein>
    <submittedName>
        <fullName evidence="1">Uncharacterized protein</fullName>
    </submittedName>
</protein>
<evidence type="ECO:0000313" key="1">
    <source>
        <dbReference type="EMBL" id="QJA71521.1"/>
    </source>
</evidence>